<organism evidence="2 3">
    <name type="scientific">Colletotrichum navitas</name>
    <dbReference type="NCBI Taxonomy" id="681940"/>
    <lineage>
        <taxon>Eukaryota</taxon>
        <taxon>Fungi</taxon>
        <taxon>Dikarya</taxon>
        <taxon>Ascomycota</taxon>
        <taxon>Pezizomycotina</taxon>
        <taxon>Sordariomycetes</taxon>
        <taxon>Hypocreomycetidae</taxon>
        <taxon>Glomerellales</taxon>
        <taxon>Glomerellaceae</taxon>
        <taxon>Colletotrichum</taxon>
        <taxon>Colletotrichum graminicola species complex</taxon>
    </lineage>
</organism>
<accession>A0AAD8Q274</accession>
<protein>
    <submittedName>
        <fullName evidence="2">Uncharacterized protein</fullName>
    </submittedName>
</protein>
<evidence type="ECO:0000313" key="3">
    <source>
        <dbReference type="Proteomes" id="UP001230504"/>
    </source>
</evidence>
<reference evidence="2" key="1">
    <citation type="submission" date="2021-06" db="EMBL/GenBank/DDBJ databases">
        <title>Comparative genomics, transcriptomics and evolutionary studies reveal genomic signatures of adaptation to plant cell wall in hemibiotrophic fungi.</title>
        <authorList>
            <consortium name="DOE Joint Genome Institute"/>
            <person name="Baroncelli R."/>
            <person name="Diaz J.F."/>
            <person name="Benocci T."/>
            <person name="Peng M."/>
            <person name="Battaglia E."/>
            <person name="Haridas S."/>
            <person name="Andreopoulos W."/>
            <person name="Labutti K."/>
            <person name="Pangilinan J."/>
            <person name="Floch G.L."/>
            <person name="Makela M.R."/>
            <person name="Henrissat B."/>
            <person name="Grigoriev I.V."/>
            <person name="Crouch J.A."/>
            <person name="De Vries R.P."/>
            <person name="Sukno S.A."/>
            <person name="Thon M.R."/>
        </authorList>
    </citation>
    <scope>NUCLEOTIDE SEQUENCE</scope>
    <source>
        <strain evidence="2">CBS 125086</strain>
    </source>
</reference>
<sequence>MTVKRGHSGHSFDSQKLESCTPRTRPALISHSFVMQRPPPSLPSPSDPRGICESIAPFCPSSYVRPQFLGCRKARSQHRSRGKPDRPHFPIRTGYAPMRPTMDPGPDDSAWWSGWKCAGSVSRGSRLHFPEWLILDDVHHSSQSHAVPFCYWDKILLLQDQPCLASHTDAA</sequence>
<feature type="region of interest" description="Disordered" evidence="1">
    <location>
        <begin position="1"/>
        <end position="21"/>
    </location>
</feature>
<dbReference type="GeneID" id="85441672"/>
<comment type="caution">
    <text evidence="2">The sequence shown here is derived from an EMBL/GenBank/DDBJ whole genome shotgun (WGS) entry which is preliminary data.</text>
</comment>
<keyword evidence="3" id="KW-1185">Reference proteome</keyword>
<evidence type="ECO:0000313" key="2">
    <source>
        <dbReference type="EMBL" id="KAK1594525.1"/>
    </source>
</evidence>
<dbReference type="EMBL" id="JAHLJV010000019">
    <property type="protein sequence ID" value="KAK1594525.1"/>
    <property type="molecule type" value="Genomic_DNA"/>
</dbReference>
<proteinExistence type="predicted"/>
<evidence type="ECO:0000256" key="1">
    <source>
        <dbReference type="SAM" id="MobiDB-lite"/>
    </source>
</evidence>
<name>A0AAD8Q274_9PEZI</name>
<dbReference type="AlphaFoldDB" id="A0AAD8Q274"/>
<dbReference type="Proteomes" id="UP001230504">
    <property type="component" value="Unassembled WGS sequence"/>
</dbReference>
<gene>
    <name evidence="2" type="ORF">LY79DRAFT_548933</name>
</gene>
<feature type="region of interest" description="Disordered" evidence="1">
    <location>
        <begin position="74"/>
        <end position="100"/>
    </location>
</feature>
<dbReference type="RefSeq" id="XP_060415687.1">
    <property type="nucleotide sequence ID" value="XM_060557432.1"/>
</dbReference>
<feature type="compositionally biased region" description="Polar residues" evidence="1">
    <location>
        <begin position="11"/>
        <end position="21"/>
    </location>
</feature>